<dbReference type="GO" id="GO:0046872">
    <property type="term" value="F:metal ion binding"/>
    <property type="evidence" value="ECO:0007669"/>
    <property type="project" value="UniProtKB-KW"/>
</dbReference>
<dbReference type="SUPFAM" id="SSF48150">
    <property type="entry name" value="DNA-glycosylase"/>
    <property type="match status" value="1"/>
</dbReference>
<dbReference type="EMBL" id="MVIM01000002">
    <property type="protein sequence ID" value="ORB67627.1"/>
    <property type="molecule type" value="Genomic_DNA"/>
</dbReference>
<dbReference type="OrthoDB" id="9807664at2"/>
<dbReference type="InterPro" id="IPR005019">
    <property type="entry name" value="Adenine_glyco"/>
</dbReference>
<dbReference type="RefSeq" id="WP_083123902.1">
    <property type="nucleotide sequence ID" value="NZ_MVIM01000002.1"/>
</dbReference>
<comment type="caution">
    <text evidence="2">The sequence shown here is derived from an EMBL/GenBank/DDBJ whole genome shotgun (WGS) entry which is preliminary data.</text>
</comment>
<keyword evidence="1" id="KW-0862">Zinc</keyword>
<protein>
    <submittedName>
        <fullName evidence="2">3-methyladenine DNA glycosylase</fullName>
    </submittedName>
</protein>
<evidence type="ECO:0000313" key="3">
    <source>
        <dbReference type="Proteomes" id="UP000192411"/>
    </source>
</evidence>
<evidence type="ECO:0000256" key="1">
    <source>
        <dbReference type="PIRSR" id="PIRSR604597-1"/>
    </source>
</evidence>
<proteinExistence type="predicted"/>
<organism evidence="2 3">
    <name type="scientific">Mycolicibacterium tusciae</name>
    <dbReference type="NCBI Taxonomy" id="75922"/>
    <lineage>
        <taxon>Bacteria</taxon>
        <taxon>Bacillati</taxon>
        <taxon>Actinomycetota</taxon>
        <taxon>Actinomycetes</taxon>
        <taxon>Mycobacteriales</taxon>
        <taxon>Mycobacteriaceae</taxon>
        <taxon>Mycolicibacterium</taxon>
    </lineage>
</organism>
<feature type="binding site" evidence="1">
    <location>
        <position position="9"/>
    </location>
    <ligand>
        <name>Zn(2+)</name>
        <dbReference type="ChEBI" id="CHEBI:29105"/>
    </ligand>
</feature>
<dbReference type="Proteomes" id="UP000192411">
    <property type="component" value="Unassembled WGS sequence"/>
</dbReference>
<reference evidence="2 3" key="1">
    <citation type="submission" date="2017-02" db="EMBL/GenBank/DDBJ databases">
        <title>The new phylogeny of genus Mycobacterium.</title>
        <authorList>
            <person name="Tortoli E."/>
            <person name="Trovato A."/>
            <person name="Cirillo D.M."/>
        </authorList>
    </citation>
    <scope>NUCLEOTIDE SEQUENCE [LARGE SCALE GENOMIC DNA]</scope>
    <source>
        <strain evidence="2 3">DSM 44338</strain>
    </source>
</reference>
<dbReference type="GO" id="GO:0006284">
    <property type="term" value="P:base-excision repair"/>
    <property type="evidence" value="ECO:0007669"/>
    <property type="project" value="InterPro"/>
</dbReference>
<dbReference type="NCBIfam" id="TIGR00624">
    <property type="entry name" value="tag"/>
    <property type="match status" value="1"/>
</dbReference>
<name>A0A1X0JZP0_9MYCO</name>
<feature type="binding site" evidence="1">
    <location>
        <position position="29"/>
    </location>
    <ligand>
        <name>Zn(2+)</name>
        <dbReference type="ChEBI" id="CHEBI:29105"/>
    </ligand>
</feature>
<evidence type="ECO:0000313" key="2">
    <source>
        <dbReference type="EMBL" id="ORB67627.1"/>
    </source>
</evidence>
<feature type="binding site" evidence="1">
    <location>
        <position position="182"/>
    </location>
    <ligand>
        <name>Zn(2+)</name>
        <dbReference type="ChEBI" id="CHEBI:29105"/>
    </ligand>
</feature>
<dbReference type="GO" id="GO:0008725">
    <property type="term" value="F:DNA-3-methyladenine glycosylase activity"/>
    <property type="evidence" value="ECO:0007669"/>
    <property type="project" value="InterPro"/>
</dbReference>
<dbReference type="STRING" id="75922.BST47_03860"/>
<dbReference type="InterPro" id="IPR004597">
    <property type="entry name" value="Tag"/>
</dbReference>
<dbReference type="PANTHER" id="PTHR30037">
    <property type="entry name" value="DNA-3-METHYLADENINE GLYCOSYLASE 1"/>
    <property type="match status" value="1"/>
</dbReference>
<accession>A0A1X0JZP0</accession>
<feature type="binding site" evidence="1">
    <location>
        <position position="186"/>
    </location>
    <ligand>
        <name>Zn(2+)</name>
        <dbReference type="ChEBI" id="CHEBI:29105"/>
    </ligand>
</feature>
<dbReference type="InterPro" id="IPR011257">
    <property type="entry name" value="DNA_glycosylase"/>
</dbReference>
<gene>
    <name evidence="2" type="ORF">BST47_03860</name>
</gene>
<sequence length="193" mass="22100">MTADDRVRCAWIDESRLSPDDFVLYRDYHDTEWGRPLRDSTALFERVTLEAFQSGLSWLIILRKRENFRRAFHQFDVERVAGYRDRDIARLMEDAGIVRNRAKIEATIANARAVADLDVDFGELLWSFAPPQRPRPAAMSDVPAVTPESTAMAKELKRRGFRFVGPTTAYALMQATGMVDDHTADCWVPATFQ</sequence>
<keyword evidence="3" id="KW-1185">Reference proteome</keyword>
<dbReference type="AlphaFoldDB" id="A0A1X0JZP0"/>
<dbReference type="Pfam" id="PF03352">
    <property type="entry name" value="Adenine_glyco"/>
    <property type="match status" value="1"/>
</dbReference>
<dbReference type="Gene3D" id="1.10.340.30">
    <property type="entry name" value="Hypothetical protein, domain 2"/>
    <property type="match status" value="1"/>
</dbReference>
<dbReference type="InterPro" id="IPR052891">
    <property type="entry name" value="DNA-3mA_glycosylase"/>
</dbReference>
<dbReference type="PANTHER" id="PTHR30037:SF4">
    <property type="entry name" value="DNA-3-METHYLADENINE GLYCOSYLASE I"/>
    <property type="match status" value="1"/>
</dbReference>
<keyword evidence="1" id="KW-0479">Metal-binding</keyword>